<accession>V6HC66</accession>
<sequence length="43" mass="5091">MHDSFLSELRNKKLSVYFVSESFRIQKSSEIWSLLIKRSSSLL</sequence>
<protein>
    <submittedName>
        <fullName evidence="1">Uncharacterized protein</fullName>
    </submittedName>
</protein>
<evidence type="ECO:0000313" key="1">
    <source>
        <dbReference type="EMBL" id="EQA37396.1"/>
    </source>
</evidence>
<reference evidence="1 2" key="1">
    <citation type="submission" date="2013-05" db="EMBL/GenBank/DDBJ databases">
        <authorList>
            <person name="Harkins D.M."/>
            <person name="Durkin A.S."/>
            <person name="Brinkac L.M."/>
            <person name="Haft D.H."/>
            <person name="Selengut J.D."/>
            <person name="Sanka R."/>
            <person name="DePew J."/>
            <person name="Purushe J."/>
            <person name="Hartskeerl R.A."/>
            <person name="Ahmed A."/>
            <person name="van der Linden H."/>
            <person name="Goris M.G.A."/>
            <person name="Vinetz J.M."/>
            <person name="Sutton G.G."/>
            <person name="Nierman W.C."/>
            <person name="Fouts D.E."/>
        </authorList>
    </citation>
    <scope>NUCLEOTIDE SEQUENCE [LARGE SCALE GENOMIC DNA]</scope>
    <source>
        <strain evidence="1 2">10</strain>
    </source>
</reference>
<name>V6HC66_9LEPT</name>
<gene>
    <name evidence="1" type="ORF">LEP1GSC047_3913</name>
</gene>
<evidence type="ECO:0000313" key="2">
    <source>
        <dbReference type="Proteomes" id="UP000018719"/>
    </source>
</evidence>
<organism evidence="1 2">
    <name type="scientific">Leptospira inadai serovar Lyme str. 10</name>
    <dbReference type="NCBI Taxonomy" id="1049790"/>
    <lineage>
        <taxon>Bacteria</taxon>
        <taxon>Pseudomonadati</taxon>
        <taxon>Spirochaetota</taxon>
        <taxon>Spirochaetia</taxon>
        <taxon>Leptospirales</taxon>
        <taxon>Leptospiraceae</taxon>
        <taxon>Leptospira</taxon>
    </lineage>
</organism>
<comment type="caution">
    <text evidence="1">The sequence shown here is derived from an EMBL/GenBank/DDBJ whole genome shotgun (WGS) entry which is preliminary data.</text>
</comment>
<proteinExistence type="predicted"/>
<dbReference type="EMBL" id="AHMM02000015">
    <property type="protein sequence ID" value="EQA37396.1"/>
    <property type="molecule type" value="Genomic_DNA"/>
</dbReference>
<dbReference type="Proteomes" id="UP000018719">
    <property type="component" value="Unassembled WGS sequence"/>
</dbReference>
<dbReference type="AlphaFoldDB" id="V6HC66"/>